<sequence length="203" mass="24653">MNVKNLQWEQQLEKSRLSNQQLEFCQWFTLSYLHENEPESFLTRCRNMLNGKFYIYLDKRSKTYKQLSEKVALLWHFPLSKEIYQIKGIQESLNENIEYHWNIIDKEEKKGFHTKHPDQILDQIAEKHLTDVEKFNMQDKSNLSENFKVLTISPFDIILTKQTMPQVIADSRTKFESIFRPYKEQQKIHYYLKDNEWIVNQII</sequence>
<organism evidence="1 2">
    <name type="scientific">Paramecium sonneborni</name>
    <dbReference type="NCBI Taxonomy" id="65129"/>
    <lineage>
        <taxon>Eukaryota</taxon>
        <taxon>Sar</taxon>
        <taxon>Alveolata</taxon>
        <taxon>Ciliophora</taxon>
        <taxon>Intramacronucleata</taxon>
        <taxon>Oligohymenophorea</taxon>
        <taxon>Peniculida</taxon>
        <taxon>Parameciidae</taxon>
        <taxon>Paramecium</taxon>
    </lineage>
</organism>
<gene>
    <name evidence="1" type="ORF">PSON_ATCC_30995.1.T0350305</name>
</gene>
<accession>A0A8S1MA47</accession>
<dbReference type="OrthoDB" id="287059at2759"/>
<comment type="caution">
    <text evidence="1">The sequence shown here is derived from an EMBL/GenBank/DDBJ whole genome shotgun (WGS) entry which is preliminary data.</text>
</comment>
<keyword evidence="2" id="KW-1185">Reference proteome</keyword>
<evidence type="ECO:0000313" key="1">
    <source>
        <dbReference type="EMBL" id="CAD8077057.1"/>
    </source>
</evidence>
<dbReference type="EMBL" id="CAJJDN010000035">
    <property type="protein sequence ID" value="CAD8077057.1"/>
    <property type="molecule type" value="Genomic_DNA"/>
</dbReference>
<evidence type="ECO:0000313" key="2">
    <source>
        <dbReference type="Proteomes" id="UP000692954"/>
    </source>
</evidence>
<name>A0A8S1MA47_9CILI</name>
<proteinExistence type="predicted"/>
<reference evidence="1" key="1">
    <citation type="submission" date="2021-01" db="EMBL/GenBank/DDBJ databases">
        <authorList>
            <consortium name="Genoscope - CEA"/>
            <person name="William W."/>
        </authorList>
    </citation>
    <scope>NUCLEOTIDE SEQUENCE</scope>
</reference>
<protein>
    <submittedName>
        <fullName evidence="1">Uncharacterized protein</fullName>
    </submittedName>
</protein>
<dbReference type="AlphaFoldDB" id="A0A8S1MA47"/>
<dbReference type="Proteomes" id="UP000692954">
    <property type="component" value="Unassembled WGS sequence"/>
</dbReference>